<keyword evidence="1" id="KW-0175">Coiled coil</keyword>
<gene>
    <name evidence="4" type="ORF">V6N12_038335</name>
</gene>
<feature type="compositionally biased region" description="Basic and acidic residues" evidence="2">
    <location>
        <begin position="1"/>
        <end position="20"/>
    </location>
</feature>
<protein>
    <submittedName>
        <fullName evidence="4">Uncharacterized protein</fullName>
    </submittedName>
</protein>
<keyword evidence="5" id="KW-1185">Reference proteome</keyword>
<comment type="caution">
    <text evidence="4">The sequence shown here is derived from an EMBL/GenBank/DDBJ whole genome shotgun (WGS) entry which is preliminary data.</text>
</comment>
<evidence type="ECO:0000256" key="2">
    <source>
        <dbReference type="SAM" id="MobiDB-lite"/>
    </source>
</evidence>
<evidence type="ECO:0000313" key="5">
    <source>
        <dbReference type="Proteomes" id="UP001472677"/>
    </source>
</evidence>
<reference evidence="4 5" key="1">
    <citation type="journal article" date="2024" name="G3 (Bethesda)">
        <title>Genome assembly of Hibiscus sabdariffa L. provides insights into metabolisms of medicinal natural products.</title>
        <authorList>
            <person name="Kim T."/>
        </authorList>
    </citation>
    <scope>NUCLEOTIDE SEQUENCE [LARGE SCALE GENOMIC DNA]</scope>
    <source>
        <strain evidence="4">TK-2024</strain>
        <tissue evidence="4">Old leaves</tissue>
    </source>
</reference>
<keyword evidence="3" id="KW-0472">Membrane</keyword>
<keyword evidence="3" id="KW-0812">Transmembrane</keyword>
<accession>A0ABR2BEN5</accession>
<sequence>MDYFRNKEPKQTNSHEEGNNTEHPPALNLSSDGTESLTAKTAESSPTPDLVSAPLQEELVSREVSFSASDSYLSYNSTKSFYREGKFNFFKQFEWRLSEPDGKTRCTQFSECSSNNKQEYSASTWSAKDSSNLLEAAEKTIEELHAKAKLWKRDVEKLRKSKGRWVDFISSPVTQILCVSNQSYTQRKSLQIMPFKAMIEVEPPSPLRYIIGAAVILIGVVLPVGYMMFRNKRVPSSSSYSKQTNKVLI</sequence>
<dbReference type="EMBL" id="JBBPBM010000125">
    <property type="protein sequence ID" value="KAK8505596.1"/>
    <property type="molecule type" value="Genomic_DNA"/>
</dbReference>
<name>A0ABR2BEN5_9ROSI</name>
<feature type="region of interest" description="Disordered" evidence="2">
    <location>
        <begin position="1"/>
        <end position="50"/>
    </location>
</feature>
<feature type="coiled-coil region" evidence="1">
    <location>
        <begin position="127"/>
        <end position="161"/>
    </location>
</feature>
<keyword evidence="3" id="KW-1133">Transmembrane helix</keyword>
<dbReference type="PANTHER" id="PTHR37749:SF1">
    <property type="entry name" value="TRANSMEMBRANE PROTEIN"/>
    <property type="match status" value="1"/>
</dbReference>
<evidence type="ECO:0000313" key="4">
    <source>
        <dbReference type="EMBL" id="KAK8505596.1"/>
    </source>
</evidence>
<proteinExistence type="predicted"/>
<dbReference type="PANTHER" id="PTHR37749">
    <property type="entry name" value="TRANSMEMBRANE PROTEIN"/>
    <property type="match status" value="1"/>
</dbReference>
<organism evidence="4 5">
    <name type="scientific">Hibiscus sabdariffa</name>
    <name type="common">roselle</name>
    <dbReference type="NCBI Taxonomy" id="183260"/>
    <lineage>
        <taxon>Eukaryota</taxon>
        <taxon>Viridiplantae</taxon>
        <taxon>Streptophyta</taxon>
        <taxon>Embryophyta</taxon>
        <taxon>Tracheophyta</taxon>
        <taxon>Spermatophyta</taxon>
        <taxon>Magnoliopsida</taxon>
        <taxon>eudicotyledons</taxon>
        <taxon>Gunneridae</taxon>
        <taxon>Pentapetalae</taxon>
        <taxon>rosids</taxon>
        <taxon>malvids</taxon>
        <taxon>Malvales</taxon>
        <taxon>Malvaceae</taxon>
        <taxon>Malvoideae</taxon>
        <taxon>Hibiscus</taxon>
    </lineage>
</organism>
<feature type="compositionally biased region" description="Polar residues" evidence="2">
    <location>
        <begin position="28"/>
        <end position="47"/>
    </location>
</feature>
<evidence type="ECO:0000256" key="3">
    <source>
        <dbReference type="SAM" id="Phobius"/>
    </source>
</evidence>
<evidence type="ECO:0000256" key="1">
    <source>
        <dbReference type="SAM" id="Coils"/>
    </source>
</evidence>
<feature type="transmembrane region" description="Helical" evidence="3">
    <location>
        <begin position="209"/>
        <end position="229"/>
    </location>
</feature>
<dbReference type="Proteomes" id="UP001472677">
    <property type="component" value="Unassembled WGS sequence"/>
</dbReference>